<evidence type="ECO:0000313" key="3">
    <source>
        <dbReference type="EMBL" id="KAA6316629.1"/>
    </source>
</evidence>
<accession>A0A5J4P4V1</accession>
<reference evidence="1" key="1">
    <citation type="submission" date="2019-03" db="EMBL/GenBank/DDBJ databases">
        <title>Single cell metagenomics reveals metabolic interactions within the superorganism composed of flagellate Streblomastix strix and complex community of Bacteroidetes bacteria on its surface.</title>
        <authorList>
            <person name="Treitli S.C."/>
            <person name="Kolisko M."/>
            <person name="Husnik F."/>
            <person name="Keeling P."/>
            <person name="Hampl V."/>
        </authorList>
    </citation>
    <scope>NUCLEOTIDE SEQUENCE</scope>
    <source>
        <strain evidence="1">STM</strain>
    </source>
</reference>
<dbReference type="EMBL" id="SNRY01006057">
    <property type="protein sequence ID" value="KAA6313452.1"/>
    <property type="molecule type" value="Genomic_DNA"/>
</dbReference>
<evidence type="ECO:0000313" key="1">
    <source>
        <dbReference type="EMBL" id="KAA6304377.1"/>
    </source>
</evidence>
<dbReference type="AlphaFoldDB" id="A0A5J4P4V1"/>
<sequence>LISINEEERLKRKLMRTQKELEKIQNQLNKCA</sequence>
<dbReference type="EMBL" id="SNRY01011563">
    <property type="protein sequence ID" value="KAA6304377.1"/>
    <property type="molecule type" value="Genomic_DNA"/>
</dbReference>
<proteinExistence type="predicted"/>
<name>A0A5J4P4V1_9ZZZZ</name>
<dbReference type="EMBL" id="SNRY01004809">
    <property type="protein sequence ID" value="KAA6316629.1"/>
    <property type="molecule type" value="Genomic_DNA"/>
</dbReference>
<evidence type="ECO:0000313" key="2">
    <source>
        <dbReference type="EMBL" id="KAA6313452.1"/>
    </source>
</evidence>
<protein>
    <submittedName>
        <fullName evidence="1">Uncharacterized protein</fullName>
    </submittedName>
</protein>
<comment type="caution">
    <text evidence="1">The sequence shown here is derived from an EMBL/GenBank/DDBJ whole genome shotgun (WGS) entry which is preliminary data.</text>
</comment>
<gene>
    <name evidence="3" type="ORF">EZS27_033085</name>
    <name evidence="2" type="ORF">EZS27_035777</name>
    <name evidence="1" type="ORF">EZS27_043974</name>
</gene>
<organism evidence="1">
    <name type="scientific">termite gut metagenome</name>
    <dbReference type="NCBI Taxonomy" id="433724"/>
    <lineage>
        <taxon>unclassified sequences</taxon>
        <taxon>metagenomes</taxon>
        <taxon>organismal metagenomes</taxon>
    </lineage>
</organism>
<feature type="non-terminal residue" evidence="1">
    <location>
        <position position="1"/>
    </location>
</feature>